<sequence length="99" mass="11920">MIMYKSLDRIRKELDEFREKRNIVSEIVSNSITEEEDSVGREWWISHECFNNLENWDRDIVLDTYYPNVKLIPCSIGTTIYVECPFCKKMKNVTDFSNW</sequence>
<dbReference type="EMBL" id="UINC01155840">
    <property type="protein sequence ID" value="SVD51929.1"/>
    <property type="molecule type" value="Genomic_DNA"/>
</dbReference>
<evidence type="ECO:0000313" key="1">
    <source>
        <dbReference type="EMBL" id="SVD51929.1"/>
    </source>
</evidence>
<protein>
    <submittedName>
        <fullName evidence="1">Uncharacterized protein</fullName>
    </submittedName>
</protein>
<name>A0A382VZM4_9ZZZZ</name>
<gene>
    <name evidence="1" type="ORF">METZ01_LOCUS404783</name>
</gene>
<organism evidence="1">
    <name type="scientific">marine metagenome</name>
    <dbReference type="NCBI Taxonomy" id="408172"/>
    <lineage>
        <taxon>unclassified sequences</taxon>
        <taxon>metagenomes</taxon>
        <taxon>ecological metagenomes</taxon>
    </lineage>
</organism>
<proteinExistence type="predicted"/>
<accession>A0A382VZM4</accession>
<reference evidence="1" key="1">
    <citation type="submission" date="2018-05" db="EMBL/GenBank/DDBJ databases">
        <authorList>
            <person name="Lanie J.A."/>
            <person name="Ng W.-L."/>
            <person name="Kazmierczak K.M."/>
            <person name="Andrzejewski T.M."/>
            <person name="Davidsen T.M."/>
            <person name="Wayne K.J."/>
            <person name="Tettelin H."/>
            <person name="Glass J.I."/>
            <person name="Rusch D."/>
            <person name="Podicherti R."/>
            <person name="Tsui H.-C.T."/>
            <person name="Winkler M.E."/>
        </authorList>
    </citation>
    <scope>NUCLEOTIDE SEQUENCE</scope>
</reference>
<dbReference type="AlphaFoldDB" id="A0A382VZM4"/>